<dbReference type="NCBIfam" id="TIGR02452">
    <property type="entry name" value="TIGR02452 family protein"/>
    <property type="match status" value="1"/>
</dbReference>
<dbReference type="Pfam" id="PF10021">
    <property type="entry name" value="PARG_cat_microb"/>
    <property type="match status" value="1"/>
</dbReference>
<evidence type="ECO:0000313" key="4">
    <source>
        <dbReference type="Proteomes" id="UP000053989"/>
    </source>
</evidence>
<accession>A0A0C3E5C1</accession>
<feature type="region of interest" description="Disordered" evidence="1">
    <location>
        <begin position="1"/>
        <end position="53"/>
    </location>
</feature>
<evidence type="ECO:0000313" key="3">
    <source>
        <dbReference type="EMBL" id="KIM63221.1"/>
    </source>
</evidence>
<dbReference type="HOGENOM" id="CLU_024412_4_0_1"/>
<keyword evidence="4" id="KW-1185">Reference proteome</keyword>
<feature type="compositionally biased region" description="Low complexity" evidence="1">
    <location>
        <begin position="43"/>
        <end position="53"/>
    </location>
</feature>
<evidence type="ECO:0000259" key="2">
    <source>
        <dbReference type="Pfam" id="PF10021"/>
    </source>
</evidence>
<name>A0A0C3E5C1_9AGAM</name>
<proteinExistence type="predicted"/>
<dbReference type="PANTHER" id="PTHR35596:SF1">
    <property type="entry name" value="MICROBIAL-TYPE PARG CATALYTIC DOMAIN-CONTAINING PROTEIN"/>
    <property type="match status" value="1"/>
</dbReference>
<dbReference type="EMBL" id="KN822036">
    <property type="protein sequence ID" value="KIM63221.1"/>
    <property type="molecule type" value="Genomic_DNA"/>
</dbReference>
<dbReference type="PANTHER" id="PTHR35596">
    <property type="entry name" value="DUF2263 DOMAIN-CONTAINING PROTEIN"/>
    <property type="match status" value="1"/>
</dbReference>
<dbReference type="AlphaFoldDB" id="A0A0C3E5C1"/>
<sequence length="361" mass="39971">MLHQTKLPFAKAAGSTPTPSRRPAVDRTLVFSHENPGSQQENRSSFRSGGSQRSRLKDIADSTLSAIEVGHLSFSGKSFDLDAKIRFSNHNTCYYTHDVSPLSSWASNAPSPKLNRRSVCEISVLETSTLDGARLLHDSMSSHSTSCGRIALLNFASATRPGGGFLTGAQAQEESIARSSTLYPSLMTDTAQQFYKLHGRDRQGGYYYHAMIYSPGIVILKDDKGDWASPFDVDILTCAAVNAGDVRTKNAKSANPVDSQRLERRIDAAMRERMARILFLFEQQGAKNLVLGSFGTGVFKNDIEVVARIWADLLISSNARYKHSFDRIVFAILGHNTFTKFKDALENRRINRTHSMDVDAR</sequence>
<reference evidence="3 4" key="1">
    <citation type="submission" date="2014-04" db="EMBL/GenBank/DDBJ databases">
        <authorList>
            <consortium name="DOE Joint Genome Institute"/>
            <person name="Kuo A."/>
            <person name="Kohler A."/>
            <person name="Nagy L.G."/>
            <person name="Floudas D."/>
            <person name="Copeland A."/>
            <person name="Barry K.W."/>
            <person name="Cichocki N."/>
            <person name="Veneault-Fourrey C."/>
            <person name="LaButti K."/>
            <person name="Lindquist E.A."/>
            <person name="Lipzen A."/>
            <person name="Lundell T."/>
            <person name="Morin E."/>
            <person name="Murat C."/>
            <person name="Sun H."/>
            <person name="Tunlid A."/>
            <person name="Henrissat B."/>
            <person name="Grigoriev I.V."/>
            <person name="Hibbett D.S."/>
            <person name="Martin F."/>
            <person name="Nordberg H.P."/>
            <person name="Cantor M.N."/>
            <person name="Hua S.X."/>
        </authorList>
    </citation>
    <scope>NUCLEOTIDE SEQUENCE [LARGE SCALE GENOMIC DNA]</scope>
    <source>
        <strain evidence="3 4">Foug A</strain>
    </source>
</reference>
<evidence type="ECO:0000256" key="1">
    <source>
        <dbReference type="SAM" id="MobiDB-lite"/>
    </source>
</evidence>
<reference evidence="4" key="2">
    <citation type="submission" date="2015-01" db="EMBL/GenBank/DDBJ databases">
        <title>Evolutionary Origins and Diversification of the Mycorrhizal Mutualists.</title>
        <authorList>
            <consortium name="DOE Joint Genome Institute"/>
            <consortium name="Mycorrhizal Genomics Consortium"/>
            <person name="Kohler A."/>
            <person name="Kuo A."/>
            <person name="Nagy L.G."/>
            <person name="Floudas D."/>
            <person name="Copeland A."/>
            <person name="Barry K.W."/>
            <person name="Cichocki N."/>
            <person name="Veneault-Fourrey C."/>
            <person name="LaButti K."/>
            <person name="Lindquist E.A."/>
            <person name="Lipzen A."/>
            <person name="Lundell T."/>
            <person name="Morin E."/>
            <person name="Murat C."/>
            <person name="Riley R."/>
            <person name="Ohm R."/>
            <person name="Sun H."/>
            <person name="Tunlid A."/>
            <person name="Henrissat B."/>
            <person name="Grigoriev I.V."/>
            <person name="Hibbett D.S."/>
            <person name="Martin F."/>
        </authorList>
    </citation>
    <scope>NUCLEOTIDE SEQUENCE [LARGE SCALE GENOMIC DNA]</scope>
    <source>
        <strain evidence="4">Foug A</strain>
    </source>
</reference>
<dbReference type="InParanoid" id="A0A0C3E5C1"/>
<dbReference type="InterPro" id="IPR012664">
    <property type="entry name" value="CHP02452"/>
</dbReference>
<organism evidence="3 4">
    <name type="scientific">Scleroderma citrinum Foug A</name>
    <dbReference type="NCBI Taxonomy" id="1036808"/>
    <lineage>
        <taxon>Eukaryota</taxon>
        <taxon>Fungi</taxon>
        <taxon>Dikarya</taxon>
        <taxon>Basidiomycota</taxon>
        <taxon>Agaricomycotina</taxon>
        <taxon>Agaricomycetes</taxon>
        <taxon>Agaricomycetidae</taxon>
        <taxon>Boletales</taxon>
        <taxon>Sclerodermatineae</taxon>
        <taxon>Sclerodermataceae</taxon>
        <taxon>Scleroderma</taxon>
    </lineage>
</organism>
<feature type="domain" description="Microbial-type PARG catalytic" evidence="2">
    <location>
        <begin position="60"/>
        <end position="222"/>
    </location>
</feature>
<dbReference type="Proteomes" id="UP000053989">
    <property type="component" value="Unassembled WGS sequence"/>
</dbReference>
<dbReference type="SUPFAM" id="SSF52949">
    <property type="entry name" value="Macro domain-like"/>
    <property type="match status" value="1"/>
</dbReference>
<dbReference type="PIRSF" id="PIRSF014899">
    <property type="entry name" value="UCP014899"/>
    <property type="match status" value="1"/>
</dbReference>
<dbReference type="OrthoDB" id="9985428at2759"/>
<gene>
    <name evidence="3" type="ORF">SCLCIDRAFT_117820</name>
</gene>
<protein>
    <recommendedName>
        <fullName evidence="2">Microbial-type PARG catalytic domain-containing protein</fullName>
    </recommendedName>
</protein>
<dbReference type="STRING" id="1036808.A0A0C3E5C1"/>
<dbReference type="Gene3D" id="3.40.220.10">
    <property type="entry name" value="Leucine Aminopeptidase, subunit E, domain 1"/>
    <property type="match status" value="1"/>
</dbReference>
<dbReference type="InterPro" id="IPR019261">
    <property type="entry name" value="PARG_cat_microbial"/>
</dbReference>
<dbReference type="InterPro" id="IPR043472">
    <property type="entry name" value="Macro_dom-like"/>
</dbReference>